<keyword evidence="5" id="KW-1185">Reference proteome</keyword>
<feature type="domain" description="GST N-terminal" evidence="2">
    <location>
        <begin position="9"/>
        <end position="87"/>
    </location>
</feature>
<evidence type="ECO:0000313" key="5">
    <source>
        <dbReference type="Proteomes" id="UP000029273"/>
    </source>
</evidence>
<dbReference type="Pfam" id="PF13417">
    <property type="entry name" value="GST_N_3"/>
    <property type="match status" value="1"/>
</dbReference>
<sequence length="209" mass="23666">MSLVANRRSVMTLFSAPDCPDSHRTRIVLAEKDVTADVIHIDPSRKPEDLVDLNPYNSVPTLVDRDLVLYDARVIIEYLDERFPHPPLMPVDPVARAKARLLMYRVERDWYLPMAELATADKKSQPKLRKILRESVLSAAPLFIEARPYLLGEEFSLVDCSVIPVLWRLSSHGIQLPPAAKAMADYSKRTFARASVRASLSDVERDMIA</sequence>
<protein>
    <submittedName>
        <fullName evidence="4">Stringent starvation protein A</fullName>
    </submittedName>
</protein>
<dbReference type="RefSeq" id="WP_038088982.1">
    <property type="nucleotide sequence ID" value="NZ_JQSG02000003.1"/>
</dbReference>
<dbReference type="Pfam" id="PF00043">
    <property type="entry name" value="GST_C"/>
    <property type="match status" value="1"/>
</dbReference>
<comment type="similarity">
    <text evidence="1">Belongs to the GST superfamily. HSP26 family.</text>
</comment>
<name>A0A1A6C3F3_9GAMM</name>
<dbReference type="Gene3D" id="3.40.30.10">
    <property type="entry name" value="Glutaredoxin"/>
    <property type="match status" value="1"/>
</dbReference>
<dbReference type="Proteomes" id="UP000029273">
    <property type="component" value="Unassembled WGS sequence"/>
</dbReference>
<dbReference type="Gene3D" id="1.20.1050.10">
    <property type="match status" value="1"/>
</dbReference>
<evidence type="ECO:0000256" key="1">
    <source>
        <dbReference type="ARBA" id="ARBA00009929"/>
    </source>
</evidence>
<dbReference type="InterPro" id="IPR004045">
    <property type="entry name" value="Glutathione_S-Trfase_N"/>
</dbReference>
<dbReference type="InterPro" id="IPR010987">
    <property type="entry name" value="Glutathione-S-Trfase_C-like"/>
</dbReference>
<dbReference type="PROSITE" id="PS50405">
    <property type="entry name" value="GST_CTER"/>
    <property type="match status" value="1"/>
</dbReference>
<proteinExistence type="inferred from homology"/>
<dbReference type="SFLD" id="SFLDS00019">
    <property type="entry name" value="Glutathione_Transferase_(cytos"/>
    <property type="match status" value="1"/>
</dbReference>
<evidence type="ECO:0000259" key="2">
    <source>
        <dbReference type="PROSITE" id="PS50404"/>
    </source>
</evidence>
<dbReference type="InterPro" id="IPR004046">
    <property type="entry name" value="GST_C"/>
</dbReference>
<dbReference type="InterPro" id="IPR034341">
    <property type="entry name" value="SspA_N"/>
</dbReference>
<organism evidence="4 5">
    <name type="scientific">Acidihalobacter prosperus</name>
    <dbReference type="NCBI Taxonomy" id="160660"/>
    <lineage>
        <taxon>Bacteria</taxon>
        <taxon>Pseudomonadati</taxon>
        <taxon>Pseudomonadota</taxon>
        <taxon>Gammaproteobacteria</taxon>
        <taxon>Chromatiales</taxon>
        <taxon>Ectothiorhodospiraceae</taxon>
        <taxon>Acidihalobacter</taxon>
    </lineage>
</organism>
<dbReference type="InterPro" id="IPR040079">
    <property type="entry name" value="Glutathione_S-Trfase"/>
</dbReference>
<dbReference type="SUPFAM" id="SSF47616">
    <property type="entry name" value="GST C-terminal domain-like"/>
    <property type="match status" value="1"/>
</dbReference>
<dbReference type="SFLD" id="SFLDG00358">
    <property type="entry name" value="Main_(cytGST)"/>
    <property type="match status" value="1"/>
</dbReference>
<evidence type="ECO:0000313" key="4">
    <source>
        <dbReference type="EMBL" id="OBS09089.1"/>
    </source>
</evidence>
<comment type="caution">
    <text evidence="4">The sequence shown here is derived from an EMBL/GenBank/DDBJ whole genome shotgun (WGS) entry which is preliminary data.</text>
</comment>
<dbReference type="PANTHER" id="PTHR43968">
    <property type="match status" value="1"/>
</dbReference>
<reference evidence="4 5" key="1">
    <citation type="journal article" date="2014" name="Genome Announc.">
        <title>Draft Genome Sequence of the Iron-Oxidizing, Acidophilic, and Halotolerant 'Thiobacillus prosperus' Type Strain DSM 5130.</title>
        <authorList>
            <person name="Ossandon F.J."/>
            <person name="Cardenas J.P."/>
            <person name="Corbett M."/>
            <person name="Quatrini R."/>
            <person name="Holmes D.S."/>
            <person name="Watkin E."/>
        </authorList>
    </citation>
    <scope>NUCLEOTIDE SEQUENCE [LARGE SCALE GENOMIC DNA]</scope>
    <source>
        <strain evidence="4 5">DSM 5130</strain>
    </source>
</reference>
<gene>
    <name evidence="4" type="ORF">Thpro_021417</name>
</gene>
<dbReference type="OrthoDB" id="9781431at2"/>
<dbReference type="PANTHER" id="PTHR43968:SF6">
    <property type="entry name" value="GLUTATHIONE S-TRANSFERASE OMEGA"/>
    <property type="match status" value="1"/>
</dbReference>
<dbReference type="InterPro" id="IPR036249">
    <property type="entry name" value="Thioredoxin-like_sf"/>
</dbReference>
<dbReference type="SUPFAM" id="SSF52833">
    <property type="entry name" value="Thioredoxin-like"/>
    <property type="match status" value="1"/>
</dbReference>
<dbReference type="InterPro" id="IPR036282">
    <property type="entry name" value="Glutathione-S-Trfase_C_sf"/>
</dbReference>
<dbReference type="AlphaFoldDB" id="A0A1A6C3F3"/>
<evidence type="ECO:0000259" key="3">
    <source>
        <dbReference type="PROSITE" id="PS50405"/>
    </source>
</evidence>
<feature type="domain" description="GST C-terminal" evidence="3">
    <location>
        <begin position="92"/>
        <end position="209"/>
    </location>
</feature>
<accession>A0A1A6C3F3</accession>
<dbReference type="InterPro" id="IPR050983">
    <property type="entry name" value="GST_Omega/HSP26"/>
</dbReference>
<dbReference type="PROSITE" id="PS50404">
    <property type="entry name" value="GST_NTER"/>
    <property type="match status" value="1"/>
</dbReference>
<dbReference type="CDD" id="cd03059">
    <property type="entry name" value="GST_N_SspA"/>
    <property type="match status" value="1"/>
</dbReference>
<dbReference type="EMBL" id="JQSG02000003">
    <property type="protein sequence ID" value="OBS09089.1"/>
    <property type="molecule type" value="Genomic_DNA"/>
</dbReference>
<dbReference type="GO" id="GO:0005737">
    <property type="term" value="C:cytoplasm"/>
    <property type="evidence" value="ECO:0007669"/>
    <property type="project" value="TreeGrafter"/>
</dbReference>
<dbReference type="STRING" id="160660.BJI67_13455"/>